<name>A0A6C0J604_9ZZZZ</name>
<dbReference type="EMBL" id="MN740324">
    <property type="protein sequence ID" value="QHU00191.1"/>
    <property type="molecule type" value="Genomic_DNA"/>
</dbReference>
<accession>A0A6C0J604</accession>
<proteinExistence type="predicted"/>
<organism evidence="1">
    <name type="scientific">viral metagenome</name>
    <dbReference type="NCBI Taxonomy" id="1070528"/>
    <lineage>
        <taxon>unclassified sequences</taxon>
        <taxon>metagenomes</taxon>
        <taxon>organismal metagenomes</taxon>
    </lineage>
</organism>
<evidence type="ECO:0000313" key="1">
    <source>
        <dbReference type="EMBL" id="QHU00191.1"/>
    </source>
</evidence>
<sequence>MLPKNPTNLYYKMKTPFKCRSGNLCKPIYNSKKHLIGILVKEEDKYIIKSLTKNDNNNIYYFKCDDRIKKSTTI</sequence>
<dbReference type="AlphaFoldDB" id="A0A6C0J604"/>
<reference evidence="1" key="1">
    <citation type="journal article" date="2020" name="Nature">
        <title>Giant virus diversity and host interactions through global metagenomics.</title>
        <authorList>
            <person name="Schulz F."/>
            <person name="Roux S."/>
            <person name="Paez-Espino D."/>
            <person name="Jungbluth S."/>
            <person name="Walsh D.A."/>
            <person name="Denef V.J."/>
            <person name="McMahon K.D."/>
            <person name="Konstantinidis K.T."/>
            <person name="Eloe-Fadrosh E.A."/>
            <person name="Kyrpides N.C."/>
            <person name="Woyke T."/>
        </authorList>
    </citation>
    <scope>NUCLEOTIDE SEQUENCE</scope>
    <source>
        <strain evidence="1">GVMAG-M-3300025860-12</strain>
    </source>
</reference>
<protein>
    <submittedName>
        <fullName evidence="1">Uncharacterized protein</fullName>
    </submittedName>
</protein>